<reference evidence="1 2" key="1">
    <citation type="submission" date="2020-01" db="EMBL/GenBank/DDBJ databases">
        <title>Complete genome sequence of Mycoplasma felis strain Myco-2.</title>
        <authorList>
            <person name="Kinoshita Y."/>
            <person name="Niwa H."/>
            <person name="Uchida-Fujii E."/>
            <person name="Nukada T."/>
        </authorList>
    </citation>
    <scope>NUCLEOTIDE SEQUENCE [LARGE SCALE GENOMIC DNA]</scope>
    <source>
        <strain evidence="1 2">Myco-2</strain>
    </source>
</reference>
<dbReference type="KEGG" id="mfel:JPM2_4150"/>
<keyword evidence="2" id="KW-1185">Reference proteome</keyword>
<proteinExistence type="predicted"/>
<dbReference type="NCBIfam" id="NF010192">
    <property type="entry name" value="PRK13671.1"/>
    <property type="match status" value="1"/>
</dbReference>
<dbReference type="InterPro" id="IPR008513">
    <property type="entry name" value="tRNA(Met)_cyd_acetate_ligase"/>
</dbReference>
<dbReference type="PANTHER" id="PTHR37825:SF1">
    <property type="entry name" value="TRNA(MET) CYTIDINE ACETATE LIGASE"/>
    <property type="match status" value="1"/>
</dbReference>
<dbReference type="Pfam" id="PF05636">
    <property type="entry name" value="HIGH_NTase1"/>
    <property type="match status" value="1"/>
</dbReference>
<name>A0A809RTT2_9BACT</name>
<sequence length="311" mass="36124">MFKTNEINKVGIVAEYNPFYNGHIYQLNWIKENIKNPKIVVAMSHKYSQRGEIICLSYGERKRMIKKFGVSKVIPLKVKISSQAAHIFAREAVKKLHKEGIKYLVFGSETNDIQKFIEIANIIKNNEDKYNLLIKKYLKEKGNSFPRATNLALSELSGHEINQPNDILGLEYVKTIVNNNFDITPICIKRTVDFHSNETNGLFASATKLREMLKKNEDISSFSPFNKNSIRKSLLIENTYSKFQKIIKKLSPQKISRFHLVNEGIENLFKKNINEPDYNSFIKSCVSKRYTASRIKRTYLFVLLKIKKFEI</sequence>
<evidence type="ECO:0000313" key="2">
    <source>
        <dbReference type="Proteomes" id="UP000464317"/>
    </source>
</evidence>
<dbReference type="SUPFAM" id="SSF52374">
    <property type="entry name" value="Nucleotidylyl transferase"/>
    <property type="match status" value="1"/>
</dbReference>
<protein>
    <submittedName>
        <fullName evidence="1">UPF0348 protein</fullName>
    </submittedName>
</protein>
<dbReference type="Gene3D" id="3.40.50.620">
    <property type="entry name" value="HUPs"/>
    <property type="match status" value="1"/>
</dbReference>
<organism evidence="1 2">
    <name type="scientific">Mycoplasmopsis felis</name>
    <dbReference type="NCBI Taxonomy" id="33923"/>
    <lineage>
        <taxon>Bacteria</taxon>
        <taxon>Bacillati</taxon>
        <taxon>Mycoplasmatota</taxon>
        <taxon>Mycoplasmoidales</taxon>
        <taxon>Metamycoplasmataceae</taxon>
        <taxon>Mycoplasmopsis</taxon>
    </lineage>
</organism>
<dbReference type="Proteomes" id="UP000464317">
    <property type="component" value="Chromosome"/>
</dbReference>
<dbReference type="AlphaFoldDB" id="A0A809RTT2"/>
<dbReference type="PANTHER" id="PTHR37825">
    <property type="entry name" value="TRNA(MET) CYTIDINE ACETATE LIGASE"/>
    <property type="match status" value="1"/>
</dbReference>
<gene>
    <name evidence="1" type="ORF">JPM2_4150</name>
</gene>
<dbReference type="EMBL" id="AP022325">
    <property type="protein sequence ID" value="BBU47722.1"/>
    <property type="molecule type" value="Genomic_DNA"/>
</dbReference>
<accession>A0A809RTT2</accession>
<dbReference type="InterPro" id="IPR014729">
    <property type="entry name" value="Rossmann-like_a/b/a_fold"/>
</dbReference>
<evidence type="ECO:0000313" key="1">
    <source>
        <dbReference type="EMBL" id="BBU47722.1"/>
    </source>
</evidence>
<dbReference type="RefSeq" id="WP_161553178.1">
    <property type="nucleotide sequence ID" value="NZ_AP022325.1"/>
</dbReference>